<sequence>MCLSNMKFIYVFYLILLITSEIRMDNELKMTATQKDQICESLKNNNSTQFNIIAIGTTSERILLITKDYYVYDVPIDSLDQAHDKLHLPTKPTPIHDKYPLLFNNPIFHQFRSFPSSSNAFIMNDGKNDWFFLSKRQGETMLKVYYNMDSSEVFTNLVPLVEKNEVLVSSDIPRHYYSVVRENNNLHMSIYRYDEDSDFKNISIIPTEGAKYSICYNPQNTKIMMEKGKQCRSGIPVHWPVLKGFVSGNKFYLFGHSSIYIFDEAVYNNQGKEYPVQKSVTILSSIVPIKKIQPEEIERKEN</sequence>
<feature type="signal peptide" evidence="1">
    <location>
        <begin position="1"/>
        <end position="24"/>
    </location>
</feature>
<protein>
    <submittedName>
        <fullName evidence="3">Uncharacterized protein LOC113797699</fullName>
    </submittedName>
</protein>
<accession>A0A6P6YEL6</accession>
<keyword evidence="2" id="KW-1185">Reference proteome</keyword>
<dbReference type="AlphaFoldDB" id="A0A6P6YEL6"/>
<evidence type="ECO:0000256" key="1">
    <source>
        <dbReference type="SAM" id="SignalP"/>
    </source>
</evidence>
<evidence type="ECO:0000313" key="3">
    <source>
        <dbReference type="RefSeq" id="XP_027203923.1"/>
    </source>
</evidence>
<dbReference type="RefSeq" id="XP_027203923.1">
    <property type="nucleotide sequence ID" value="XM_027348122.1"/>
</dbReference>
<proteinExistence type="predicted"/>
<dbReference type="InParanoid" id="A0A6P6YEL6"/>
<reference evidence="3" key="1">
    <citation type="submission" date="2025-08" db="UniProtKB">
        <authorList>
            <consortium name="RefSeq"/>
        </authorList>
    </citation>
    <scope>IDENTIFICATION</scope>
    <source>
        <strain evidence="3">Airmid</strain>
    </source>
</reference>
<organism evidence="2 3">
    <name type="scientific">Dermatophagoides pteronyssinus</name>
    <name type="common">European house dust mite</name>
    <dbReference type="NCBI Taxonomy" id="6956"/>
    <lineage>
        <taxon>Eukaryota</taxon>
        <taxon>Metazoa</taxon>
        <taxon>Ecdysozoa</taxon>
        <taxon>Arthropoda</taxon>
        <taxon>Chelicerata</taxon>
        <taxon>Arachnida</taxon>
        <taxon>Acari</taxon>
        <taxon>Acariformes</taxon>
        <taxon>Sarcoptiformes</taxon>
        <taxon>Astigmata</taxon>
        <taxon>Psoroptidia</taxon>
        <taxon>Analgoidea</taxon>
        <taxon>Pyroglyphidae</taxon>
        <taxon>Dermatophagoidinae</taxon>
        <taxon>Dermatophagoides</taxon>
    </lineage>
</organism>
<evidence type="ECO:0000313" key="2">
    <source>
        <dbReference type="Proteomes" id="UP000515146"/>
    </source>
</evidence>
<gene>
    <name evidence="3" type="primary">LOC113797699</name>
</gene>
<feature type="chain" id="PRO_5027871770" evidence="1">
    <location>
        <begin position="25"/>
        <end position="302"/>
    </location>
</feature>
<dbReference type="KEGG" id="dpte:113797699"/>
<dbReference type="Proteomes" id="UP000515146">
    <property type="component" value="Unplaced"/>
</dbReference>
<dbReference type="OrthoDB" id="10676790at2759"/>
<keyword evidence="1" id="KW-0732">Signal</keyword>
<name>A0A6P6YEL6_DERPT</name>